<accession>A0A6C0HE09</accession>
<proteinExistence type="predicted"/>
<name>A0A6C0HE09_9ZZZZ</name>
<protein>
    <submittedName>
        <fullName evidence="1">Uncharacterized protein</fullName>
    </submittedName>
</protein>
<organism evidence="1">
    <name type="scientific">viral metagenome</name>
    <dbReference type="NCBI Taxonomy" id="1070528"/>
    <lineage>
        <taxon>unclassified sequences</taxon>
        <taxon>metagenomes</taxon>
        <taxon>organismal metagenomes</taxon>
    </lineage>
</organism>
<dbReference type="AlphaFoldDB" id="A0A6C0HE09"/>
<dbReference type="EMBL" id="MN739942">
    <property type="protein sequence ID" value="QHT78861.1"/>
    <property type="molecule type" value="Genomic_DNA"/>
</dbReference>
<evidence type="ECO:0000313" key="1">
    <source>
        <dbReference type="EMBL" id="QHT78861.1"/>
    </source>
</evidence>
<reference evidence="1" key="1">
    <citation type="journal article" date="2020" name="Nature">
        <title>Giant virus diversity and host interactions through global metagenomics.</title>
        <authorList>
            <person name="Schulz F."/>
            <person name="Roux S."/>
            <person name="Paez-Espino D."/>
            <person name="Jungbluth S."/>
            <person name="Walsh D.A."/>
            <person name="Denef V.J."/>
            <person name="McMahon K.D."/>
            <person name="Konstantinidis K.T."/>
            <person name="Eloe-Fadrosh E.A."/>
            <person name="Kyrpides N.C."/>
            <person name="Woyke T."/>
        </authorList>
    </citation>
    <scope>NUCLEOTIDE SEQUENCE</scope>
    <source>
        <strain evidence="1">GVMAG-M-3300023179-97</strain>
    </source>
</reference>
<sequence>MPYQVNVFQNWVSSYKSWDELKAWLTSEAGGLLNVIEPSNSKYALVRYARNVSKMNGVPHARWCRSVIVDKESRIPVSISPPKSSELTDDSVGSAVVAEEFVEGTMMSIFHSGSDETPNVATRGRIGADKSFYETSPSFRSMLDDAMKAQSVTFGDILPSSGLHRFASVVLQHPMNRLVKNVVSPCIYVVHQGWVENDGTVYIEEDSSVFKKDLSVPTYSLESVRGAKSVKEWVAIQTQIRDFGWQGLVLKDRQGNRWRERSESYETVRRLRGNDSTSKECYTRLRKNKSLDQYLALYPSEKTSFYNLEGVLRKNTRNLYHFYIDTFGTRKVVFHELPWPYKHHVSVLHNYFKDVLRKDKKRVELDTVIRYVNSLNFLDTVNMLKEHRLEIVKKIVSEPVVDASPTDNDVPPSHAEVITPRLKAVET</sequence>